<accession>A0A382JME3</accession>
<sequence length="49" mass="5634">MTRASENEIVSIRIYEDEKSLENAQETVKELMRQMSEFLTSTLEAIVGL</sequence>
<evidence type="ECO:0000313" key="2">
    <source>
        <dbReference type="EMBL" id="SVC12938.1"/>
    </source>
</evidence>
<dbReference type="EMBL" id="UINC01075091">
    <property type="protein sequence ID" value="SVC12938.1"/>
    <property type="molecule type" value="Genomic_DNA"/>
</dbReference>
<protein>
    <submittedName>
        <fullName evidence="2">Uncharacterized protein</fullName>
    </submittedName>
</protein>
<organism evidence="2">
    <name type="scientific">marine metagenome</name>
    <dbReference type="NCBI Taxonomy" id="408172"/>
    <lineage>
        <taxon>unclassified sequences</taxon>
        <taxon>metagenomes</taxon>
        <taxon>ecological metagenomes</taxon>
    </lineage>
</organism>
<dbReference type="AlphaFoldDB" id="A0A382JME3"/>
<name>A0A382JME3_9ZZZZ</name>
<evidence type="ECO:0000256" key="1">
    <source>
        <dbReference type="SAM" id="Coils"/>
    </source>
</evidence>
<proteinExistence type="predicted"/>
<feature type="coiled-coil region" evidence="1">
    <location>
        <begin position="14"/>
        <end position="41"/>
    </location>
</feature>
<reference evidence="2" key="1">
    <citation type="submission" date="2018-05" db="EMBL/GenBank/DDBJ databases">
        <authorList>
            <person name="Lanie J.A."/>
            <person name="Ng W.-L."/>
            <person name="Kazmierczak K.M."/>
            <person name="Andrzejewski T.M."/>
            <person name="Davidsen T.M."/>
            <person name="Wayne K.J."/>
            <person name="Tettelin H."/>
            <person name="Glass J.I."/>
            <person name="Rusch D."/>
            <person name="Podicherti R."/>
            <person name="Tsui H.-C.T."/>
            <person name="Winkler M.E."/>
        </authorList>
    </citation>
    <scope>NUCLEOTIDE SEQUENCE</scope>
</reference>
<keyword evidence="1" id="KW-0175">Coiled coil</keyword>
<gene>
    <name evidence="2" type="ORF">METZ01_LOCUS265792</name>
</gene>